<comment type="caution">
    <text evidence="1">The sequence shown here is derived from an EMBL/GenBank/DDBJ whole genome shotgun (WGS) entry which is preliminary data.</text>
</comment>
<dbReference type="Proteomes" id="UP000317982">
    <property type="component" value="Unassembled WGS sequence"/>
</dbReference>
<dbReference type="InterPro" id="IPR028037">
    <property type="entry name" value="Antitoxin_Rv0909/MT0933"/>
</dbReference>
<reference evidence="1 2" key="1">
    <citation type="submission" date="2019-07" db="EMBL/GenBank/DDBJ databases">
        <title>Cryptosporangium phraense sp. nov., isolated from plant litter.</title>
        <authorList>
            <person name="Suriyachadkun C."/>
        </authorList>
    </citation>
    <scope>NUCLEOTIDE SEQUENCE [LARGE SCALE GENOMIC DNA]</scope>
    <source>
        <strain evidence="1 2">A-T 5661</strain>
    </source>
</reference>
<dbReference type="AlphaFoldDB" id="A0A545ALU4"/>
<dbReference type="OrthoDB" id="3579262at2"/>
<name>A0A545ALU4_9ACTN</name>
<dbReference type="InParanoid" id="A0A545ALU4"/>
<dbReference type="Pfam" id="PF14013">
    <property type="entry name" value="MT0933_antitox"/>
    <property type="match status" value="1"/>
</dbReference>
<evidence type="ECO:0000313" key="2">
    <source>
        <dbReference type="Proteomes" id="UP000317982"/>
    </source>
</evidence>
<dbReference type="RefSeq" id="WP_142707351.1">
    <property type="nucleotide sequence ID" value="NZ_VIRS01000019.1"/>
</dbReference>
<accession>A0A545ALU4</accession>
<proteinExistence type="predicted"/>
<dbReference type="EMBL" id="VIRS01000019">
    <property type="protein sequence ID" value="TQS42294.1"/>
    <property type="molecule type" value="Genomic_DNA"/>
</dbReference>
<keyword evidence="2" id="KW-1185">Reference proteome</keyword>
<gene>
    <name evidence="1" type="ORF">FL583_25545</name>
</gene>
<sequence>MGFLDKAKDFIDKNDEKIDQGLDKAGDFIDEKTGHKHSANIDKAVDAAQKYTGDGDTTRK</sequence>
<evidence type="ECO:0000313" key="1">
    <source>
        <dbReference type="EMBL" id="TQS42294.1"/>
    </source>
</evidence>
<organism evidence="1 2">
    <name type="scientific">Cryptosporangium phraense</name>
    <dbReference type="NCBI Taxonomy" id="2593070"/>
    <lineage>
        <taxon>Bacteria</taxon>
        <taxon>Bacillati</taxon>
        <taxon>Actinomycetota</taxon>
        <taxon>Actinomycetes</taxon>
        <taxon>Cryptosporangiales</taxon>
        <taxon>Cryptosporangiaceae</taxon>
        <taxon>Cryptosporangium</taxon>
    </lineage>
</organism>
<protein>
    <submittedName>
        <fullName evidence="1">Antitoxin</fullName>
    </submittedName>
</protein>